<name>A0A512BM79_9HYPH</name>
<evidence type="ECO:0000313" key="3">
    <source>
        <dbReference type="EMBL" id="GEO13038.1"/>
    </source>
</evidence>
<dbReference type="InterPro" id="IPR041649">
    <property type="entry name" value="NepR"/>
</dbReference>
<feature type="region of interest" description="Disordered" evidence="1">
    <location>
        <begin position="1"/>
        <end position="30"/>
    </location>
</feature>
<evidence type="ECO:0000259" key="2">
    <source>
        <dbReference type="Pfam" id="PF18557"/>
    </source>
</evidence>
<evidence type="ECO:0000313" key="4">
    <source>
        <dbReference type="Proteomes" id="UP000321085"/>
    </source>
</evidence>
<protein>
    <recommendedName>
        <fullName evidence="2">Anti-sigma factor NepR domain-containing protein</fullName>
    </recommendedName>
</protein>
<gene>
    <name evidence="3" type="ORF">MAE02_07340</name>
</gene>
<proteinExistence type="predicted"/>
<comment type="caution">
    <text evidence="3">The sequence shown here is derived from an EMBL/GenBank/DDBJ whole genome shotgun (WGS) entry which is preliminary data.</text>
</comment>
<keyword evidence="4" id="KW-1185">Reference proteome</keyword>
<dbReference type="AlphaFoldDB" id="A0A512BM79"/>
<sequence>MPDQMMNDDRHGLPQDIQTSPQASDPKVAPEIKDAIGQGLRAMYESLKAEPLPDRLVQLLKQLDTQDQDKAS</sequence>
<feature type="domain" description="Anti-sigma factor NepR" evidence="2">
    <location>
        <begin position="34"/>
        <end position="67"/>
    </location>
</feature>
<evidence type="ECO:0000256" key="1">
    <source>
        <dbReference type="SAM" id="MobiDB-lite"/>
    </source>
</evidence>
<dbReference type="Pfam" id="PF18557">
    <property type="entry name" value="NepR"/>
    <property type="match status" value="1"/>
</dbReference>
<dbReference type="EMBL" id="BJYU01000005">
    <property type="protein sequence ID" value="GEO13038.1"/>
    <property type="molecule type" value="Genomic_DNA"/>
</dbReference>
<organism evidence="3 4">
    <name type="scientific">Microvirga aerophila</name>
    <dbReference type="NCBI Taxonomy" id="670291"/>
    <lineage>
        <taxon>Bacteria</taxon>
        <taxon>Pseudomonadati</taxon>
        <taxon>Pseudomonadota</taxon>
        <taxon>Alphaproteobacteria</taxon>
        <taxon>Hyphomicrobiales</taxon>
        <taxon>Methylobacteriaceae</taxon>
        <taxon>Microvirga</taxon>
    </lineage>
</organism>
<reference evidence="3 4" key="1">
    <citation type="submission" date="2019-07" db="EMBL/GenBank/DDBJ databases">
        <title>Whole genome shotgun sequence of Microvirga aerophila NBRC 106136.</title>
        <authorList>
            <person name="Hosoyama A."/>
            <person name="Uohara A."/>
            <person name="Ohji S."/>
            <person name="Ichikawa N."/>
        </authorList>
    </citation>
    <scope>NUCLEOTIDE SEQUENCE [LARGE SCALE GENOMIC DNA]</scope>
    <source>
        <strain evidence="3 4">NBRC 106136</strain>
    </source>
</reference>
<dbReference type="Proteomes" id="UP000321085">
    <property type="component" value="Unassembled WGS sequence"/>
</dbReference>
<accession>A0A512BM79</accession>